<feature type="compositionally biased region" description="Polar residues" evidence="1">
    <location>
        <begin position="182"/>
        <end position="203"/>
    </location>
</feature>
<dbReference type="UniPathway" id="UPA00885"/>
<feature type="region of interest" description="Disordered" evidence="1">
    <location>
        <begin position="142"/>
        <end position="164"/>
    </location>
</feature>
<organism evidence="4 5">
    <name type="scientific">Araneus ventricosus</name>
    <name type="common">Orbweaver spider</name>
    <name type="synonym">Epeira ventricosa</name>
    <dbReference type="NCBI Taxonomy" id="182803"/>
    <lineage>
        <taxon>Eukaryota</taxon>
        <taxon>Metazoa</taxon>
        <taxon>Ecdysozoa</taxon>
        <taxon>Arthropoda</taxon>
        <taxon>Chelicerata</taxon>
        <taxon>Arachnida</taxon>
        <taxon>Araneae</taxon>
        <taxon>Araneomorphae</taxon>
        <taxon>Entelegynae</taxon>
        <taxon>Araneoidea</taxon>
        <taxon>Araneidae</taxon>
        <taxon>Araneus</taxon>
    </lineage>
</organism>
<evidence type="ECO:0000256" key="1">
    <source>
        <dbReference type="SAM" id="MobiDB-lite"/>
    </source>
</evidence>
<feature type="region of interest" description="Disordered" evidence="1">
    <location>
        <begin position="181"/>
        <end position="208"/>
    </location>
</feature>
<proteinExistence type="predicted"/>
<accession>A0A4Y2LL83</accession>
<dbReference type="PANTHER" id="PTHR47272:SF1">
    <property type="entry name" value="PIGGYBAC TRANSPOSABLE ELEMENT-DERIVED PROTEIN 3-LIKE"/>
    <property type="match status" value="1"/>
</dbReference>
<keyword evidence="5" id="KW-1185">Reference proteome</keyword>
<evidence type="ECO:0000313" key="4">
    <source>
        <dbReference type="EMBL" id="GBN15545.1"/>
    </source>
</evidence>
<dbReference type="Pfam" id="PF13843">
    <property type="entry name" value="DDE_Tnp_1_7"/>
    <property type="match status" value="1"/>
</dbReference>
<dbReference type="Pfam" id="PF00899">
    <property type="entry name" value="ThiF"/>
    <property type="match status" value="1"/>
</dbReference>
<name>A0A4Y2LL83_ARAVE</name>
<sequence length="344" mass="39356">MDWPDRWNHIEKVLERSGPFAHEDFSPGPQAFEFVRNVCNVLVIGAGGLGCELLKNLALMGFRNIEVIDMDIIEVSNLNRQFLFSFRFCFRYKYPVMEHITYIDRGKRKVMTVDEFIALDVSSDSDDGLDFDDFLDEDPTVNSKDLKSSDSDSEPETIVEKVKNSSSIIEKQVHPSIAEAGQLTSSNTSQPTASNINQPTSSNKKTDTGKCQILWKKQNEINLYSTQKNPNKPVDCTVYDIHKFIGIRILSSLAPPTCVRDLWHDAYGIDLVKETMSQRHFEKLHSSLHFNDNAKTPDHQSPDHDKLYKIRPILDYLNQRCLLIPMSERLSIDEQMCATKARHQ</sequence>
<gene>
    <name evidence="4" type="primary">UBA3</name>
    <name evidence="4" type="ORF">AVEN_220641_1</name>
</gene>
<dbReference type="SUPFAM" id="SSF69572">
    <property type="entry name" value="Activating enzymes of the ubiquitin-like proteins"/>
    <property type="match status" value="1"/>
</dbReference>
<dbReference type="Gene3D" id="3.40.50.720">
    <property type="entry name" value="NAD(P)-binding Rossmann-like Domain"/>
    <property type="match status" value="1"/>
</dbReference>
<dbReference type="AlphaFoldDB" id="A0A4Y2LL83"/>
<protein>
    <submittedName>
        <fullName evidence="4">NEDD8-activating enzyme E1 catalytic subunit</fullName>
    </submittedName>
</protein>
<feature type="domain" description="THIF-type NAD/FAD binding fold" evidence="2">
    <location>
        <begin position="40"/>
        <end position="98"/>
    </location>
</feature>
<evidence type="ECO:0000313" key="5">
    <source>
        <dbReference type="Proteomes" id="UP000499080"/>
    </source>
</evidence>
<dbReference type="InterPro" id="IPR000594">
    <property type="entry name" value="ThiF_NAD_FAD-bd"/>
</dbReference>
<reference evidence="4 5" key="1">
    <citation type="journal article" date="2019" name="Sci. Rep.">
        <title>Orb-weaving spider Araneus ventricosus genome elucidates the spidroin gene catalogue.</title>
        <authorList>
            <person name="Kono N."/>
            <person name="Nakamura H."/>
            <person name="Ohtoshi R."/>
            <person name="Moran D.A.P."/>
            <person name="Shinohara A."/>
            <person name="Yoshida Y."/>
            <person name="Fujiwara M."/>
            <person name="Mori M."/>
            <person name="Tomita M."/>
            <person name="Arakawa K."/>
        </authorList>
    </citation>
    <scope>NUCLEOTIDE SEQUENCE [LARGE SCALE GENOMIC DNA]</scope>
</reference>
<dbReference type="InterPro" id="IPR035985">
    <property type="entry name" value="Ubiquitin-activating_enz"/>
</dbReference>
<dbReference type="OrthoDB" id="122438at2759"/>
<dbReference type="GO" id="GO:0045116">
    <property type="term" value="P:protein neddylation"/>
    <property type="evidence" value="ECO:0007669"/>
    <property type="project" value="UniProtKB-UniPathway"/>
</dbReference>
<dbReference type="InterPro" id="IPR029526">
    <property type="entry name" value="PGBD"/>
</dbReference>
<dbReference type="PANTHER" id="PTHR47272">
    <property type="entry name" value="DDE_TNP_1_7 DOMAIN-CONTAINING PROTEIN"/>
    <property type="match status" value="1"/>
</dbReference>
<evidence type="ECO:0000259" key="2">
    <source>
        <dbReference type="Pfam" id="PF00899"/>
    </source>
</evidence>
<dbReference type="Proteomes" id="UP000499080">
    <property type="component" value="Unassembled WGS sequence"/>
</dbReference>
<feature type="domain" description="PiggyBac transposable element-derived protein" evidence="3">
    <location>
        <begin position="219"/>
        <end position="343"/>
    </location>
</feature>
<evidence type="ECO:0000259" key="3">
    <source>
        <dbReference type="Pfam" id="PF13843"/>
    </source>
</evidence>
<dbReference type="GO" id="GO:0008641">
    <property type="term" value="F:ubiquitin-like modifier activating enzyme activity"/>
    <property type="evidence" value="ECO:0007669"/>
    <property type="project" value="InterPro"/>
</dbReference>
<comment type="caution">
    <text evidence="4">The sequence shown here is derived from an EMBL/GenBank/DDBJ whole genome shotgun (WGS) entry which is preliminary data.</text>
</comment>
<dbReference type="EMBL" id="BGPR01006038">
    <property type="protein sequence ID" value="GBN15545.1"/>
    <property type="molecule type" value="Genomic_DNA"/>
</dbReference>